<name>A0A7S1X7J5_9CHLO</name>
<organism evidence="2">
    <name type="scientific">Tetraselmis chuii</name>
    <dbReference type="NCBI Taxonomy" id="63592"/>
    <lineage>
        <taxon>Eukaryota</taxon>
        <taxon>Viridiplantae</taxon>
        <taxon>Chlorophyta</taxon>
        <taxon>core chlorophytes</taxon>
        <taxon>Chlorodendrophyceae</taxon>
        <taxon>Chlorodendrales</taxon>
        <taxon>Chlorodendraceae</taxon>
        <taxon>Tetraselmis</taxon>
    </lineage>
</organism>
<feature type="chain" id="PRO_5031069183" description="Reelin domain-containing protein" evidence="1">
    <location>
        <begin position="24"/>
        <end position="230"/>
    </location>
</feature>
<dbReference type="AlphaFoldDB" id="A0A7S1X7J5"/>
<evidence type="ECO:0000313" key="2">
    <source>
        <dbReference type="EMBL" id="CAD9213556.1"/>
    </source>
</evidence>
<proteinExistence type="predicted"/>
<reference evidence="2" key="1">
    <citation type="submission" date="2021-01" db="EMBL/GenBank/DDBJ databases">
        <authorList>
            <person name="Corre E."/>
            <person name="Pelletier E."/>
            <person name="Niang G."/>
            <person name="Scheremetjew M."/>
            <person name="Finn R."/>
            <person name="Kale V."/>
            <person name="Holt S."/>
            <person name="Cochrane G."/>
            <person name="Meng A."/>
            <person name="Brown T."/>
            <person name="Cohen L."/>
        </authorList>
    </citation>
    <scope>NUCLEOTIDE SEQUENCE</scope>
    <source>
        <strain evidence="2">PLY429</strain>
    </source>
</reference>
<keyword evidence="1" id="KW-0732">Signal</keyword>
<sequence length="230" mass="25300">MASIVNCPLQGFVFVAILGLSLAHPQFWDGCTHPDRDYLGGHKQVLPSSDIHFSLLEGGSRGTPVTAYEPSKQYTLRVVPPRRSEGLLTASLGDLDGLGADTSSNWFGKCNNGRGDLRLDFTKRRSIFYANWKAPDASQLPASTHPVEFRATFAWADDSDLVYGIVTIPPLKREEPQQASLEAAKVAEKQFGRCWQTDEGEVCETLCDKATVNYQSESGGLELDCIFPEE</sequence>
<gene>
    <name evidence="2" type="ORF">TCHU04912_LOCUS15795</name>
</gene>
<feature type="signal peptide" evidence="1">
    <location>
        <begin position="1"/>
        <end position="23"/>
    </location>
</feature>
<protein>
    <recommendedName>
        <fullName evidence="3">Reelin domain-containing protein</fullName>
    </recommendedName>
</protein>
<dbReference type="EMBL" id="HBGG01030363">
    <property type="protein sequence ID" value="CAD9213556.1"/>
    <property type="molecule type" value="Transcribed_RNA"/>
</dbReference>
<evidence type="ECO:0000256" key="1">
    <source>
        <dbReference type="SAM" id="SignalP"/>
    </source>
</evidence>
<evidence type="ECO:0008006" key="3">
    <source>
        <dbReference type="Google" id="ProtNLM"/>
    </source>
</evidence>
<accession>A0A7S1X7J5</accession>